<keyword evidence="3" id="KW-1185">Reference proteome</keyword>
<dbReference type="AlphaFoldDB" id="A0AAV7W2I9"/>
<comment type="caution">
    <text evidence="2">The sequence shown here is derived from an EMBL/GenBank/DDBJ whole genome shotgun (WGS) entry which is preliminary data.</text>
</comment>
<gene>
    <name evidence="2" type="ORF">NDU88_003560</name>
</gene>
<evidence type="ECO:0000256" key="1">
    <source>
        <dbReference type="SAM" id="MobiDB-lite"/>
    </source>
</evidence>
<dbReference type="EMBL" id="JANPWB010000002">
    <property type="protein sequence ID" value="KAJ1208174.1"/>
    <property type="molecule type" value="Genomic_DNA"/>
</dbReference>
<dbReference type="Proteomes" id="UP001066276">
    <property type="component" value="Chromosome 1_2"/>
</dbReference>
<accession>A0AAV7W2I9</accession>
<evidence type="ECO:0000313" key="2">
    <source>
        <dbReference type="EMBL" id="KAJ1208174.1"/>
    </source>
</evidence>
<proteinExistence type="predicted"/>
<evidence type="ECO:0000313" key="3">
    <source>
        <dbReference type="Proteomes" id="UP001066276"/>
    </source>
</evidence>
<organism evidence="2 3">
    <name type="scientific">Pleurodeles waltl</name>
    <name type="common">Iberian ribbed newt</name>
    <dbReference type="NCBI Taxonomy" id="8319"/>
    <lineage>
        <taxon>Eukaryota</taxon>
        <taxon>Metazoa</taxon>
        <taxon>Chordata</taxon>
        <taxon>Craniata</taxon>
        <taxon>Vertebrata</taxon>
        <taxon>Euteleostomi</taxon>
        <taxon>Amphibia</taxon>
        <taxon>Batrachia</taxon>
        <taxon>Caudata</taxon>
        <taxon>Salamandroidea</taxon>
        <taxon>Salamandridae</taxon>
        <taxon>Pleurodelinae</taxon>
        <taxon>Pleurodeles</taxon>
    </lineage>
</organism>
<protein>
    <submittedName>
        <fullName evidence="2">Uncharacterized protein</fullName>
    </submittedName>
</protein>
<name>A0AAV7W2I9_PLEWA</name>
<sequence length="71" mass="7780">MEENAGRSQGEPSAEKPDGSWRVRLGRKAYLAASSPDEETTAWRSSVDHTEDRTPPAEAESIGKLVEKRPA</sequence>
<feature type="compositionally biased region" description="Polar residues" evidence="1">
    <location>
        <begin position="1"/>
        <end position="11"/>
    </location>
</feature>
<reference evidence="2" key="1">
    <citation type="journal article" date="2022" name="bioRxiv">
        <title>Sequencing and chromosome-scale assembly of the giantPleurodeles waltlgenome.</title>
        <authorList>
            <person name="Brown T."/>
            <person name="Elewa A."/>
            <person name="Iarovenko S."/>
            <person name="Subramanian E."/>
            <person name="Araus A.J."/>
            <person name="Petzold A."/>
            <person name="Susuki M."/>
            <person name="Suzuki K.-i.T."/>
            <person name="Hayashi T."/>
            <person name="Toyoda A."/>
            <person name="Oliveira C."/>
            <person name="Osipova E."/>
            <person name="Leigh N.D."/>
            <person name="Simon A."/>
            <person name="Yun M.H."/>
        </authorList>
    </citation>
    <scope>NUCLEOTIDE SEQUENCE</scope>
    <source>
        <strain evidence="2">20211129_DDA</strain>
        <tissue evidence="2">Liver</tissue>
    </source>
</reference>
<feature type="compositionally biased region" description="Basic and acidic residues" evidence="1">
    <location>
        <begin position="46"/>
        <end position="55"/>
    </location>
</feature>
<feature type="region of interest" description="Disordered" evidence="1">
    <location>
        <begin position="1"/>
        <end position="71"/>
    </location>
</feature>